<dbReference type="AlphaFoldDB" id="A0A9P6W808"/>
<evidence type="ECO:0000313" key="9">
    <source>
        <dbReference type="Proteomes" id="UP000777482"/>
    </source>
</evidence>
<keyword evidence="9" id="KW-1185">Reference proteome</keyword>
<proteinExistence type="predicted"/>
<accession>A0A9P6W808</accession>
<feature type="region of interest" description="Disordered" evidence="7">
    <location>
        <begin position="272"/>
        <end position="309"/>
    </location>
</feature>
<keyword evidence="5" id="KW-0406">Ion transport</keyword>
<dbReference type="EMBL" id="PUHQ01000009">
    <property type="protein sequence ID" value="KAG0665441.1"/>
    <property type="molecule type" value="Genomic_DNA"/>
</dbReference>
<evidence type="ECO:0000256" key="6">
    <source>
        <dbReference type="ARBA" id="ARBA00023136"/>
    </source>
</evidence>
<keyword evidence="2" id="KW-0813">Transport</keyword>
<organism evidence="8 9">
    <name type="scientific">Rhodotorula mucilaginosa</name>
    <name type="common">Yeast</name>
    <name type="synonym">Rhodotorula rubra</name>
    <dbReference type="NCBI Taxonomy" id="5537"/>
    <lineage>
        <taxon>Eukaryota</taxon>
        <taxon>Fungi</taxon>
        <taxon>Dikarya</taxon>
        <taxon>Basidiomycota</taxon>
        <taxon>Pucciniomycotina</taxon>
        <taxon>Microbotryomycetes</taxon>
        <taxon>Sporidiobolales</taxon>
        <taxon>Sporidiobolaceae</taxon>
        <taxon>Rhodotorula</taxon>
    </lineage>
</organism>
<dbReference type="GO" id="GO:0016020">
    <property type="term" value="C:membrane"/>
    <property type="evidence" value="ECO:0007669"/>
    <property type="project" value="UniProtKB-SubCell"/>
</dbReference>
<dbReference type="PANTHER" id="PTHR33281:SF21">
    <property type="entry name" value="MEMBRANE PROTEIN"/>
    <property type="match status" value="1"/>
</dbReference>
<dbReference type="InterPro" id="IPR044669">
    <property type="entry name" value="YneE/VCCN1/2-like"/>
</dbReference>
<dbReference type="GO" id="GO:0005254">
    <property type="term" value="F:chloride channel activity"/>
    <property type="evidence" value="ECO:0007669"/>
    <property type="project" value="InterPro"/>
</dbReference>
<dbReference type="OrthoDB" id="1368at2759"/>
<sequence>MAAAVSNGLDSLADQLPNLPEVFPSLSLLAEAEEEDSKRIRPSRVGWWRDVCRVRGSALGRIWQSIVGFTIWASLVAVLDLVFERKIALTHNVTPLLSVVVGLLLVFRNGSAYSRWDDGRKQWAKMVRSPAYVLTAAPSILHSRTSGRTGIIQLDTHMEQMSISRSLTRTIWIHVAAGSPSHGLNGGHRLPAENGPNLFVKAQNDQHDKVSAARLVVAFLVATKHHIRREYGVNWPDLGHILTPNLERLAAATGSGWGAAGAELIRPAAANDPATAASNGDIRLTRQRSRSSMLSEAERGRSRVAPQERYAATRPPLASPYSFRSFDAVKGGEREPLLSPSSAPHLRKKMSRFSAQSSAILADYAAKPSLPLPLIIAHHLTLYFAACKRDGLIESIGPPGFNALNQAVVQLVECFTTCERMANIDIPTIYGIHLKQCTSFFLATLPFVLLESMGFGMIPFVTLVAFTLCGIEGIATELEMPFGFDDSDLNLDLFCAEIRNEVEHMIMCLPASLDEREI</sequence>
<name>A0A9P6W808_RHOMI</name>
<evidence type="ECO:0000256" key="2">
    <source>
        <dbReference type="ARBA" id="ARBA00022448"/>
    </source>
</evidence>
<comment type="subcellular location">
    <subcellularLocation>
        <location evidence="1">Membrane</location>
        <topology evidence="1">Multi-pass membrane protein</topology>
    </subcellularLocation>
</comment>
<evidence type="ECO:0000256" key="7">
    <source>
        <dbReference type="SAM" id="MobiDB-lite"/>
    </source>
</evidence>
<comment type="caution">
    <text evidence="8">The sequence shown here is derived from an EMBL/GenBank/DDBJ whole genome shotgun (WGS) entry which is preliminary data.</text>
</comment>
<keyword evidence="6" id="KW-0472">Membrane</keyword>
<keyword evidence="3" id="KW-0812">Transmembrane</keyword>
<evidence type="ECO:0000256" key="3">
    <source>
        <dbReference type="ARBA" id="ARBA00022692"/>
    </source>
</evidence>
<evidence type="ECO:0000256" key="1">
    <source>
        <dbReference type="ARBA" id="ARBA00004141"/>
    </source>
</evidence>
<protein>
    <submittedName>
        <fullName evidence="8">Uncharacterized protein</fullName>
    </submittedName>
</protein>
<evidence type="ECO:0000313" key="8">
    <source>
        <dbReference type="EMBL" id="KAG0665441.1"/>
    </source>
</evidence>
<reference evidence="8 9" key="1">
    <citation type="submission" date="2020-11" db="EMBL/GenBank/DDBJ databases">
        <title>Kefir isolates.</title>
        <authorList>
            <person name="Marcisauskas S."/>
            <person name="Kim Y."/>
            <person name="Blasche S."/>
        </authorList>
    </citation>
    <scope>NUCLEOTIDE SEQUENCE [LARGE SCALE GENOMIC DNA]</scope>
    <source>
        <strain evidence="8 9">KR</strain>
    </source>
</reference>
<gene>
    <name evidence="8" type="ORF">C6P46_006888</name>
</gene>
<dbReference type="PANTHER" id="PTHR33281">
    <property type="entry name" value="UPF0187 PROTEIN YNEE"/>
    <property type="match status" value="1"/>
</dbReference>
<keyword evidence="4" id="KW-1133">Transmembrane helix</keyword>
<dbReference type="Proteomes" id="UP000777482">
    <property type="component" value="Unassembled WGS sequence"/>
</dbReference>
<evidence type="ECO:0000256" key="5">
    <source>
        <dbReference type="ARBA" id="ARBA00023065"/>
    </source>
</evidence>
<dbReference type="Pfam" id="PF25539">
    <property type="entry name" value="Bestrophin_2"/>
    <property type="match status" value="2"/>
</dbReference>
<evidence type="ECO:0000256" key="4">
    <source>
        <dbReference type="ARBA" id="ARBA00022989"/>
    </source>
</evidence>